<evidence type="ECO:0000256" key="5">
    <source>
        <dbReference type="ARBA" id="ARBA00022898"/>
    </source>
</evidence>
<name>A0A7W7QE21_9PSEU</name>
<proteinExistence type="inferred from homology"/>
<dbReference type="Gene3D" id="3.90.1150.10">
    <property type="entry name" value="Aspartate Aminotransferase, domain 1"/>
    <property type="match status" value="1"/>
</dbReference>
<dbReference type="InterPro" id="IPR015421">
    <property type="entry name" value="PyrdxlP-dep_Trfase_major"/>
</dbReference>
<dbReference type="Gene3D" id="3.40.640.10">
    <property type="entry name" value="Type I PLP-dependent aspartate aminotransferase-like (Major domain)"/>
    <property type="match status" value="1"/>
</dbReference>
<dbReference type="PANTHER" id="PTHR46383:SF1">
    <property type="entry name" value="ASPARTATE AMINOTRANSFERASE"/>
    <property type="match status" value="1"/>
</dbReference>
<dbReference type="PANTHER" id="PTHR46383">
    <property type="entry name" value="ASPARTATE AMINOTRANSFERASE"/>
    <property type="match status" value="1"/>
</dbReference>
<comment type="similarity">
    <text evidence="2 6">Belongs to the class-I pyridoxal-phosphate-dependent aminotransferase family.</text>
</comment>
<keyword evidence="4 6" id="KW-0808">Transferase</keyword>
<dbReference type="Pfam" id="PF00155">
    <property type="entry name" value="Aminotran_1_2"/>
    <property type="match status" value="1"/>
</dbReference>
<evidence type="ECO:0000256" key="2">
    <source>
        <dbReference type="ARBA" id="ARBA00007441"/>
    </source>
</evidence>
<keyword evidence="3 6" id="KW-0032">Aminotransferase</keyword>
<dbReference type="GO" id="GO:0008483">
    <property type="term" value="F:transaminase activity"/>
    <property type="evidence" value="ECO:0007669"/>
    <property type="project" value="UniProtKB-KW"/>
</dbReference>
<dbReference type="EC" id="2.6.1.-" evidence="6"/>
<evidence type="ECO:0000313" key="9">
    <source>
        <dbReference type="Proteomes" id="UP000520767"/>
    </source>
</evidence>
<evidence type="ECO:0000256" key="4">
    <source>
        <dbReference type="ARBA" id="ARBA00022679"/>
    </source>
</evidence>
<dbReference type="RefSeq" id="WP_184815597.1">
    <property type="nucleotide sequence ID" value="NZ_JACHJQ010000010.1"/>
</dbReference>
<comment type="cofactor">
    <cofactor evidence="1 6">
        <name>pyridoxal 5'-phosphate</name>
        <dbReference type="ChEBI" id="CHEBI:597326"/>
    </cofactor>
</comment>
<dbReference type="InterPro" id="IPR015424">
    <property type="entry name" value="PyrdxlP-dep_Trfase"/>
</dbReference>
<reference evidence="8 9" key="1">
    <citation type="submission" date="2020-08" db="EMBL/GenBank/DDBJ databases">
        <title>Genomic Encyclopedia of Type Strains, Phase III (KMG-III): the genomes of soil and plant-associated and newly described type strains.</title>
        <authorList>
            <person name="Whitman W."/>
        </authorList>
    </citation>
    <scope>NUCLEOTIDE SEQUENCE [LARGE SCALE GENOMIC DNA]</scope>
    <source>
        <strain evidence="8 9">CECT 8960</strain>
    </source>
</reference>
<dbReference type="InterPro" id="IPR050596">
    <property type="entry name" value="AspAT/PAT-like"/>
</dbReference>
<evidence type="ECO:0000313" key="8">
    <source>
        <dbReference type="EMBL" id="MBB4911584.1"/>
    </source>
</evidence>
<keyword evidence="5" id="KW-0663">Pyridoxal phosphate</keyword>
<dbReference type="SUPFAM" id="SSF53383">
    <property type="entry name" value="PLP-dependent transferases"/>
    <property type="match status" value="1"/>
</dbReference>
<dbReference type="InterPro" id="IPR004839">
    <property type="entry name" value="Aminotransferase_I/II_large"/>
</dbReference>
<protein>
    <recommendedName>
        <fullName evidence="6">Aminotransferase</fullName>
        <ecNumber evidence="6">2.6.1.-</ecNumber>
    </recommendedName>
</protein>
<comment type="caution">
    <text evidence="8">The sequence shown here is derived from an EMBL/GenBank/DDBJ whole genome shotgun (WGS) entry which is preliminary data.</text>
</comment>
<accession>A0A7W7QE21</accession>
<gene>
    <name evidence="8" type="ORF">FHR82_007854</name>
</gene>
<dbReference type="EMBL" id="JACHJQ010000010">
    <property type="protein sequence ID" value="MBB4911584.1"/>
    <property type="molecule type" value="Genomic_DNA"/>
</dbReference>
<sequence>MLTVDDVNYDLHEIAALAGSERAPAIINLSSGINSWHPPQRLVSFVVNAASDPLFWEDYDGPYGHVVGRAAVAACESLRGDGQLELGVENVLVTAGASAALTVAARGMRHTLSASAGGEPPQAIIPVPTFPMAAACLAQAGFRIVELSAAPGHRWLPSVAEVTAATTPHTRVLYLNTFNNPSGEFYDGTELRQLVVWARDHDVTILHDTVSSDISCAGPVPHLLSIAAAAGYPDGVVTVGSMSKSRSIPGFRVGWLIAGVQLARQFARLNDLVAPSSPAIASPALLVDRLAAVAGEQLDTAGDPTLPHAAHDLAATVGAAWNLVLELTGPYLPAFPGLDTFLGTAAAELAENGAVHELARWRASLRDQLAGNAAILSEEFSDLVGKVPAWHGDFNTFVELPALRGRDYLDTTYRLFRDHGLQTLPAPAFGYHSAWWAERGYFTRLSFALPVETWTEGLQRLRRAVMEA</sequence>
<evidence type="ECO:0000256" key="6">
    <source>
        <dbReference type="RuleBase" id="RU000481"/>
    </source>
</evidence>
<organism evidence="8 9">
    <name type="scientific">Actinophytocola algeriensis</name>
    <dbReference type="NCBI Taxonomy" id="1768010"/>
    <lineage>
        <taxon>Bacteria</taxon>
        <taxon>Bacillati</taxon>
        <taxon>Actinomycetota</taxon>
        <taxon>Actinomycetes</taxon>
        <taxon>Pseudonocardiales</taxon>
        <taxon>Pseudonocardiaceae</taxon>
    </lineage>
</organism>
<evidence type="ECO:0000256" key="1">
    <source>
        <dbReference type="ARBA" id="ARBA00001933"/>
    </source>
</evidence>
<evidence type="ECO:0000259" key="7">
    <source>
        <dbReference type="Pfam" id="PF00155"/>
    </source>
</evidence>
<dbReference type="CDD" id="cd00609">
    <property type="entry name" value="AAT_like"/>
    <property type="match status" value="1"/>
</dbReference>
<dbReference type="AlphaFoldDB" id="A0A7W7QE21"/>
<evidence type="ECO:0000256" key="3">
    <source>
        <dbReference type="ARBA" id="ARBA00022576"/>
    </source>
</evidence>
<dbReference type="PROSITE" id="PS00105">
    <property type="entry name" value="AA_TRANSFER_CLASS_1"/>
    <property type="match status" value="1"/>
</dbReference>
<dbReference type="GO" id="GO:0030170">
    <property type="term" value="F:pyridoxal phosphate binding"/>
    <property type="evidence" value="ECO:0007669"/>
    <property type="project" value="InterPro"/>
</dbReference>
<dbReference type="InterPro" id="IPR004838">
    <property type="entry name" value="NHTrfase_class1_PyrdxlP-BS"/>
</dbReference>
<dbReference type="Proteomes" id="UP000520767">
    <property type="component" value="Unassembled WGS sequence"/>
</dbReference>
<keyword evidence="9" id="KW-1185">Reference proteome</keyword>
<feature type="domain" description="Aminotransferase class I/classII large" evidence="7">
    <location>
        <begin position="26"/>
        <end position="277"/>
    </location>
</feature>
<dbReference type="InterPro" id="IPR015422">
    <property type="entry name" value="PyrdxlP-dep_Trfase_small"/>
</dbReference>
<dbReference type="GO" id="GO:0006520">
    <property type="term" value="P:amino acid metabolic process"/>
    <property type="evidence" value="ECO:0007669"/>
    <property type="project" value="InterPro"/>
</dbReference>